<gene>
    <name evidence="1" type="ORF">ACFQ08_33190</name>
</gene>
<dbReference type="EMBL" id="JBHTHX010001821">
    <property type="protein sequence ID" value="MFD0889416.1"/>
    <property type="molecule type" value="Genomic_DNA"/>
</dbReference>
<organism evidence="1 2">
    <name type="scientific">Streptosporangium algeriense</name>
    <dbReference type="NCBI Taxonomy" id="1682748"/>
    <lineage>
        <taxon>Bacteria</taxon>
        <taxon>Bacillati</taxon>
        <taxon>Actinomycetota</taxon>
        <taxon>Actinomycetes</taxon>
        <taxon>Streptosporangiales</taxon>
        <taxon>Streptosporangiaceae</taxon>
        <taxon>Streptosporangium</taxon>
    </lineage>
</organism>
<protein>
    <submittedName>
        <fullName evidence="1">Uncharacterized protein</fullName>
    </submittedName>
</protein>
<accession>A0ABW3E2W0</accession>
<dbReference type="Proteomes" id="UP001597024">
    <property type="component" value="Unassembled WGS sequence"/>
</dbReference>
<name>A0ABW3E2W0_9ACTN</name>
<evidence type="ECO:0000313" key="1">
    <source>
        <dbReference type="EMBL" id="MFD0889416.1"/>
    </source>
</evidence>
<comment type="caution">
    <text evidence="1">The sequence shown here is derived from an EMBL/GenBank/DDBJ whole genome shotgun (WGS) entry which is preliminary data.</text>
</comment>
<keyword evidence="2" id="KW-1185">Reference proteome</keyword>
<sequence>MPEDTRETISYQRTGGLAGIRQTLVVDRNGLARGTSAGTARTFRLTPAELGLLRRAVASIRTWSSSTAGCDIPDHFAYTLEYHGRRATRCHEPPADWRPAITRLDEVITRHVIGPPASPGG</sequence>
<evidence type="ECO:0000313" key="2">
    <source>
        <dbReference type="Proteomes" id="UP001597024"/>
    </source>
</evidence>
<reference evidence="2" key="1">
    <citation type="journal article" date="2019" name="Int. J. Syst. Evol. Microbiol.">
        <title>The Global Catalogue of Microorganisms (GCM) 10K type strain sequencing project: providing services to taxonomists for standard genome sequencing and annotation.</title>
        <authorList>
            <consortium name="The Broad Institute Genomics Platform"/>
            <consortium name="The Broad Institute Genome Sequencing Center for Infectious Disease"/>
            <person name="Wu L."/>
            <person name="Ma J."/>
        </authorList>
    </citation>
    <scope>NUCLEOTIDE SEQUENCE [LARGE SCALE GENOMIC DNA]</scope>
    <source>
        <strain evidence="2">CCUG 62974</strain>
    </source>
</reference>
<proteinExistence type="predicted"/>